<protein>
    <submittedName>
        <fullName evidence="1">Uncharacterized protein</fullName>
    </submittedName>
</protein>
<accession>A0A517QVX6</accession>
<name>A0A517QVX6_9PLAN</name>
<dbReference type="RefSeq" id="WP_145362012.1">
    <property type="nucleotide sequence ID" value="NZ_CP036268.1"/>
</dbReference>
<dbReference type="EMBL" id="CP036268">
    <property type="protein sequence ID" value="QDT35744.1"/>
    <property type="molecule type" value="Genomic_DNA"/>
</dbReference>
<dbReference type="KEGG" id="svp:Pan189_00970"/>
<proteinExistence type="predicted"/>
<dbReference type="AlphaFoldDB" id="A0A517QVX6"/>
<evidence type="ECO:0000313" key="1">
    <source>
        <dbReference type="EMBL" id="QDT35744.1"/>
    </source>
</evidence>
<evidence type="ECO:0000313" key="2">
    <source>
        <dbReference type="Proteomes" id="UP000317318"/>
    </source>
</evidence>
<sequence length="152" mass="17262">MRQSEEGQSRLCAHVPVTQFAAPVFPDIDFHNVGESEAKWVNRGALTIQAETTSGEVTLRFEQVMQLRVTAWEVYEVLHDLTGSTDPIRSERWDTVLALEESKWIQESGDIATMRNHAFPEQINHFIVPLPDFVWDVAATTVEIINNDLAKQ</sequence>
<reference evidence="1 2" key="1">
    <citation type="submission" date="2019-02" db="EMBL/GenBank/DDBJ databases">
        <title>Deep-cultivation of Planctomycetes and their phenomic and genomic characterization uncovers novel biology.</title>
        <authorList>
            <person name="Wiegand S."/>
            <person name="Jogler M."/>
            <person name="Boedeker C."/>
            <person name="Pinto D."/>
            <person name="Vollmers J."/>
            <person name="Rivas-Marin E."/>
            <person name="Kohn T."/>
            <person name="Peeters S.H."/>
            <person name="Heuer A."/>
            <person name="Rast P."/>
            <person name="Oberbeckmann S."/>
            <person name="Bunk B."/>
            <person name="Jeske O."/>
            <person name="Meyerdierks A."/>
            <person name="Storesund J.E."/>
            <person name="Kallscheuer N."/>
            <person name="Luecker S."/>
            <person name="Lage O.M."/>
            <person name="Pohl T."/>
            <person name="Merkel B.J."/>
            <person name="Hornburger P."/>
            <person name="Mueller R.-W."/>
            <person name="Bruemmer F."/>
            <person name="Labrenz M."/>
            <person name="Spormann A.M."/>
            <person name="Op den Camp H."/>
            <person name="Overmann J."/>
            <person name="Amann R."/>
            <person name="Jetten M.S.M."/>
            <person name="Mascher T."/>
            <person name="Medema M.H."/>
            <person name="Devos D.P."/>
            <person name="Kaster A.-K."/>
            <person name="Ovreas L."/>
            <person name="Rohde M."/>
            <person name="Galperin M.Y."/>
            <person name="Jogler C."/>
        </authorList>
    </citation>
    <scope>NUCLEOTIDE SEQUENCE [LARGE SCALE GENOMIC DNA]</scope>
    <source>
        <strain evidence="1 2">Pan189</strain>
    </source>
</reference>
<gene>
    <name evidence="1" type="ORF">Pan189_00970</name>
</gene>
<keyword evidence="2" id="KW-1185">Reference proteome</keyword>
<organism evidence="1 2">
    <name type="scientific">Stratiformator vulcanicus</name>
    <dbReference type="NCBI Taxonomy" id="2527980"/>
    <lineage>
        <taxon>Bacteria</taxon>
        <taxon>Pseudomonadati</taxon>
        <taxon>Planctomycetota</taxon>
        <taxon>Planctomycetia</taxon>
        <taxon>Planctomycetales</taxon>
        <taxon>Planctomycetaceae</taxon>
        <taxon>Stratiformator</taxon>
    </lineage>
</organism>
<dbReference type="Proteomes" id="UP000317318">
    <property type="component" value="Chromosome"/>
</dbReference>